<evidence type="ECO:0000259" key="1">
    <source>
        <dbReference type="Pfam" id="PF20020"/>
    </source>
</evidence>
<sequence>MQILWKLPVKLSVYAKDRYSVVYPVISKCPCCNASVRLRRHGFYKRNVLVKNKCFRIDICRYRCPSCLKTISLLPHFLLPYFQHTRDTILQSLRARFQKLSSFLCRQLTAFYHERFLNNIPAIISVLRELGWREKLPDDCNKRAIKLVERLELTPPRDLTSRCSLLWEKGVLRKNHPPVVVGLPQG</sequence>
<dbReference type="Pfam" id="PF20020">
    <property type="entry name" value="DUF6431"/>
    <property type="match status" value="1"/>
</dbReference>
<organism evidence="2 3">
    <name type="scientific">Syntrophaceticus schinkii</name>
    <dbReference type="NCBI Taxonomy" id="499207"/>
    <lineage>
        <taxon>Bacteria</taxon>
        <taxon>Bacillati</taxon>
        <taxon>Bacillota</taxon>
        <taxon>Clostridia</taxon>
        <taxon>Thermoanaerobacterales</taxon>
        <taxon>Thermoanaerobacterales Family III. Incertae Sedis</taxon>
        <taxon>Syntrophaceticus</taxon>
    </lineage>
</organism>
<dbReference type="Proteomes" id="UP000046155">
    <property type="component" value="Unassembled WGS sequence"/>
</dbReference>
<protein>
    <recommendedName>
        <fullName evidence="1">DUF6431 domain-containing protein</fullName>
    </recommendedName>
</protein>
<evidence type="ECO:0000313" key="3">
    <source>
        <dbReference type="Proteomes" id="UP000046155"/>
    </source>
</evidence>
<evidence type="ECO:0000313" key="2">
    <source>
        <dbReference type="EMBL" id="CEO89186.1"/>
    </source>
</evidence>
<accession>A0A0B7MMJ3</accession>
<proteinExistence type="predicted"/>
<reference evidence="3" key="1">
    <citation type="submission" date="2015-01" db="EMBL/GenBank/DDBJ databases">
        <authorList>
            <person name="Manzoor Shahid"/>
            <person name="Zubair Saima"/>
        </authorList>
    </citation>
    <scope>NUCLEOTIDE SEQUENCE [LARGE SCALE GENOMIC DNA]</scope>
    <source>
        <strain evidence="3">Sp3</strain>
    </source>
</reference>
<feature type="domain" description="DUF6431" evidence="1">
    <location>
        <begin position="29"/>
        <end position="95"/>
    </location>
</feature>
<dbReference type="RefSeq" id="WP_408645723.1">
    <property type="nucleotide sequence ID" value="NZ_CDRZ01000237.1"/>
</dbReference>
<dbReference type="InterPro" id="IPR045536">
    <property type="entry name" value="DUF6431"/>
</dbReference>
<dbReference type="EMBL" id="CDRZ01000237">
    <property type="protein sequence ID" value="CEO89186.1"/>
    <property type="molecule type" value="Genomic_DNA"/>
</dbReference>
<name>A0A0B7MMJ3_9FIRM</name>
<dbReference type="AlphaFoldDB" id="A0A0B7MMJ3"/>
<keyword evidence="3" id="KW-1185">Reference proteome</keyword>
<gene>
    <name evidence="2" type="ORF">SSCH_400002</name>
</gene>